<keyword evidence="4" id="KW-0808">Transferase</keyword>
<dbReference type="GO" id="GO:0016780">
    <property type="term" value="F:phosphotransferase activity, for other substituted phosphate groups"/>
    <property type="evidence" value="ECO:0007669"/>
    <property type="project" value="TreeGrafter"/>
</dbReference>
<comment type="similarity">
    <text evidence="1">Belongs to the bacterial sugar transferase family.</text>
</comment>
<evidence type="ECO:0000313" key="4">
    <source>
        <dbReference type="EMBL" id="EON75595.1"/>
    </source>
</evidence>
<dbReference type="PANTHER" id="PTHR30576:SF0">
    <property type="entry name" value="UNDECAPRENYL-PHOSPHATE N-ACETYLGALACTOSAMINYL 1-PHOSPHATE TRANSFERASE-RELATED"/>
    <property type="match status" value="1"/>
</dbReference>
<feature type="domain" description="Bacterial sugar transferase" evidence="3">
    <location>
        <begin position="39"/>
        <end position="223"/>
    </location>
</feature>
<proteinExistence type="inferred from homology"/>
<reference evidence="4 5" key="1">
    <citation type="submission" date="2013-02" db="EMBL/GenBank/DDBJ databases">
        <title>A novel strain isolated from Lonar lake, Maharashtra, India.</title>
        <authorList>
            <person name="Singh A."/>
        </authorList>
    </citation>
    <scope>NUCLEOTIDE SEQUENCE [LARGE SCALE GENOMIC DNA]</scope>
    <source>
        <strain evidence="4 5">AK24</strain>
    </source>
</reference>
<dbReference type="PATRIC" id="fig|1288963.3.peg.3989"/>
<dbReference type="RefSeq" id="WP_010856125.1">
    <property type="nucleotide sequence ID" value="NZ_AQHR01000104.1"/>
</dbReference>
<keyword evidence="2" id="KW-0812">Transmembrane</keyword>
<accession>R7ZNC8</accession>
<dbReference type="PANTHER" id="PTHR30576">
    <property type="entry name" value="COLANIC BIOSYNTHESIS UDP-GLUCOSE LIPID CARRIER TRANSFERASE"/>
    <property type="match status" value="1"/>
</dbReference>
<dbReference type="EMBL" id="AQHR01000104">
    <property type="protein sequence ID" value="EON75595.1"/>
    <property type="molecule type" value="Genomic_DNA"/>
</dbReference>
<dbReference type="InterPro" id="IPR003362">
    <property type="entry name" value="Bact_transf"/>
</dbReference>
<keyword evidence="5" id="KW-1185">Reference proteome</keyword>
<evidence type="ECO:0000256" key="2">
    <source>
        <dbReference type="SAM" id="Phobius"/>
    </source>
</evidence>
<name>R7ZNC8_9BACT</name>
<evidence type="ECO:0000313" key="5">
    <source>
        <dbReference type="Proteomes" id="UP000013909"/>
    </source>
</evidence>
<evidence type="ECO:0000259" key="3">
    <source>
        <dbReference type="Pfam" id="PF02397"/>
    </source>
</evidence>
<evidence type="ECO:0000256" key="1">
    <source>
        <dbReference type="ARBA" id="ARBA00006464"/>
    </source>
</evidence>
<dbReference type="Proteomes" id="UP000013909">
    <property type="component" value="Unassembled WGS sequence"/>
</dbReference>
<dbReference type="Pfam" id="PF02397">
    <property type="entry name" value="Bac_transf"/>
    <property type="match status" value="1"/>
</dbReference>
<dbReference type="STRING" id="1232681.ADIS_3998"/>
<dbReference type="OrthoDB" id="9808602at2"/>
<organism evidence="4 5">
    <name type="scientific">Lunatimonas lonarensis</name>
    <dbReference type="NCBI Taxonomy" id="1232681"/>
    <lineage>
        <taxon>Bacteria</taxon>
        <taxon>Pseudomonadati</taxon>
        <taxon>Bacteroidota</taxon>
        <taxon>Cytophagia</taxon>
        <taxon>Cytophagales</taxon>
        <taxon>Cyclobacteriaceae</taxon>
    </lineage>
</organism>
<sequence>MEKFLQQSKSVDFYYPTISGFVTARGDVFYSDASKLRLKRTLDLAVTVGLLIFVMSWLFPLIALGVKLSSRGPVLFKQRRHGKGNRVFECYKFRTMRINGDSDLKAATKKDPRVTRFGRFLRKTSLDELPQLINVLKGEMSLVGPRPHAVPMGNQFAKEVDNYSFRHVVKPGITGLAQCRGYRGEVECFYDIYGRVKLDHFYVKNWSFFLDVKILFWTGYTVLFRREKAY</sequence>
<keyword evidence="2" id="KW-0472">Membrane</keyword>
<protein>
    <submittedName>
        <fullName evidence="4">Sugar transferase</fullName>
    </submittedName>
</protein>
<keyword evidence="2" id="KW-1133">Transmembrane helix</keyword>
<gene>
    <name evidence="4" type="ORF">ADIS_3998</name>
</gene>
<dbReference type="AlphaFoldDB" id="R7ZNC8"/>
<comment type="caution">
    <text evidence="4">The sequence shown here is derived from an EMBL/GenBank/DDBJ whole genome shotgun (WGS) entry which is preliminary data.</text>
</comment>
<feature type="transmembrane region" description="Helical" evidence="2">
    <location>
        <begin position="44"/>
        <end position="66"/>
    </location>
</feature>